<proteinExistence type="predicted"/>
<dbReference type="Proteomes" id="UP000237632">
    <property type="component" value="Unassembled WGS sequence"/>
</dbReference>
<gene>
    <name evidence="4" type="ORF">C6T65_16365</name>
    <name evidence="3" type="ORF">QZM33_16995</name>
</gene>
<feature type="signal peptide" evidence="2">
    <location>
        <begin position="1"/>
        <end position="26"/>
    </location>
</feature>
<dbReference type="RefSeq" id="WP_046428151.1">
    <property type="nucleotide sequence ID" value="NZ_CADFER010000002.1"/>
</dbReference>
<dbReference type="Proteomes" id="UP001171620">
    <property type="component" value="Unassembled WGS sequence"/>
</dbReference>
<evidence type="ECO:0000256" key="2">
    <source>
        <dbReference type="SAM" id="SignalP"/>
    </source>
</evidence>
<evidence type="ECO:0000313" key="3">
    <source>
        <dbReference type="EMBL" id="MDN7796634.1"/>
    </source>
</evidence>
<keyword evidence="2" id="KW-0732">Signal</keyword>
<evidence type="ECO:0000313" key="5">
    <source>
        <dbReference type="Proteomes" id="UP000237632"/>
    </source>
</evidence>
<organism evidence="4 5">
    <name type="scientific">Burkholderia vietnamiensis</name>
    <dbReference type="NCBI Taxonomy" id="60552"/>
    <lineage>
        <taxon>Bacteria</taxon>
        <taxon>Pseudomonadati</taxon>
        <taxon>Pseudomonadota</taxon>
        <taxon>Betaproteobacteria</taxon>
        <taxon>Burkholderiales</taxon>
        <taxon>Burkholderiaceae</taxon>
        <taxon>Burkholderia</taxon>
        <taxon>Burkholderia cepacia complex</taxon>
    </lineage>
</organism>
<reference evidence="4 5" key="1">
    <citation type="submission" date="2018-03" db="EMBL/GenBank/DDBJ databases">
        <authorList>
            <person name="Nguyen K."/>
            <person name="Fouts D."/>
            <person name="Sutton G."/>
        </authorList>
    </citation>
    <scope>NUCLEOTIDE SEQUENCE [LARGE SCALE GENOMIC DNA]</scope>
    <source>
        <strain evidence="4 5">AU3578</strain>
    </source>
</reference>
<accession>A0AA44Y4R8</accession>
<feature type="compositionally biased region" description="Basic and acidic residues" evidence="1">
    <location>
        <begin position="70"/>
        <end position="81"/>
    </location>
</feature>
<comment type="caution">
    <text evidence="4">The sequence shown here is derived from an EMBL/GenBank/DDBJ whole genome shotgun (WGS) entry which is preliminary data.</text>
</comment>
<feature type="region of interest" description="Disordered" evidence="1">
    <location>
        <begin position="70"/>
        <end position="144"/>
    </location>
</feature>
<reference evidence="3" key="2">
    <citation type="submission" date="2023-07" db="EMBL/GenBank/DDBJ databases">
        <title>A collection of bacterial strains from the Burkholderia cepacia Research Laboratory and Repository.</title>
        <authorList>
            <person name="Lipuma J."/>
            <person name="Spilker T."/>
            <person name="Caverly L."/>
        </authorList>
    </citation>
    <scope>NUCLEOTIDE SEQUENCE</scope>
    <source>
        <strain evidence="3">AU44268</strain>
    </source>
</reference>
<protein>
    <submittedName>
        <fullName evidence="4">Uncharacterized protein</fullName>
    </submittedName>
</protein>
<sequence length="144" mass="14892">MFRLNTFTARCVIGVAIAMSAGLAHAQASQPGQPARSGVEAGHMIYGSQLMTPAERTEYRTRMLAAASDAERDKIRAEHHAQMQKRAKARGITLPDAPPMRGMHRGQGMGMGSGMGPGSGMGSGMGPGYMHGQPGSPASGAAGQ</sequence>
<dbReference type="EMBL" id="JAUJRV010000012">
    <property type="protein sequence ID" value="MDN7796634.1"/>
    <property type="molecule type" value="Genomic_DNA"/>
</dbReference>
<evidence type="ECO:0000256" key="1">
    <source>
        <dbReference type="SAM" id="MobiDB-lite"/>
    </source>
</evidence>
<dbReference type="AlphaFoldDB" id="A0AA44Y4R8"/>
<feature type="chain" id="PRO_5041254360" evidence="2">
    <location>
        <begin position="27"/>
        <end position="144"/>
    </location>
</feature>
<dbReference type="EMBL" id="PVHK01000118">
    <property type="protein sequence ID" value="PRH41299.1"/>
    <property type="molecule type" value="Genomic_DNA"/>
</dbReference>
<evidence type="ECO:0000313" key="4">
    <source>
        <dbReference type="EMBL" id="PRH41299.1"/>
    </source>
</evidence>
<name>A0AA44Y4R8_BURVI</name>
<feature type="compositionally biased region" description="Gly residues" evidence="1">
    <location>
        <begin position="105"/>
        <end position="129"/>
    </location>
</feature>
<feature type="compositionally biased region" description="Low complexity" evidence="1">
    <location>
        <begin position="130"/>
        <end position="144"/>
    </location>
</feature>